<dbReference type="EMBL" id="MIHC01000025">
    <property type="protein sequence ID" value="ODR05135.1"/>
    <property type="molecule type" value="Genomic_DNA"/>
</dbReference>
<reference evidence="2" key="1">
    <citation type="submission" date="2016-09" db="EMBL/GenBank/DDBJ databases">
        <authorList>
            <person name="Greninger A.L."/>
            <person name="Jerome K.R."/>
            <person name="Mcnair B."/>
            <person name="Wallis C."/>
            <person name="Fang F."/>
        </authorList>
    </citation>
    <scope>NUCLEOTIDE SEQUENCE [LARGE SCALE GENOMIC DNA]</scope>
    <source>
        <strain evidence="2">BC1_M4</strain>
    </source>
</reference>
<dbReference type="Proteomes" id="UP000094224">
    <property type="component" value="Unassembled WGS sequence"/>
</dbReference>
<organism evidence="1 2">
    <name type="scientific">Mycobacterium sherrisii</name>
    <dbReference type="NCBI Taxonomy" id="243061"/>
    <lineage>
        <taxon>Bacteria</taxon>
        <taxon>Bacillati</taxon>
        <taxon>Actinomycetota</taxon>
        <taxon>Actinomycetes</taxon>
        <taxon>Mycobacteriales</taxon>
        <taxon>Mycobacteriaceae</taxon>
        <taxon>Mycobacterium</taxon>
        <taxon>Mycobacterium simiae complex</taxon>
    </lineage>
</organism>
<sequence>MKEKPVEYFARSRWLQRVVLGLGGRLHLHVVRRLIVDFNGEVDYVIVVAVVFLGEWLDN</sequence>
<proteinExistence type="predicted"/>
<protein>
    <submittedName>
        <fullName evidence="1">Uncharacterized protein</fullName>
    </submittedName>
</protein>
<evidence type="ECO:0000313" key="2">
    <source>
        <dbReference type="Proteomes" id="UP000094224"/>
    </source>
</evidence>
<dbReference type="AlphaFoldDB" id="A0A1E3SSG6"/>
<keyword evidence="2" id="KW-1185">Reference proteome</keyword>
<accession>A0A1E3SSG6</accession>
<evidence type="ECO:0000313" key="1">
    <source>
        <dbReference type="EMBL" id="ODR05135.1"/>
    </source>
</evidence>
<comment type="caution">
    <text evidence="1">The sequence shown here is derived from an EMBL/GenBank/DDBJ whole genome shotgun (WGS) entry which is preliminary data.</text>
</comment>
<gene>
    <name evidence="1" type="ORF">BHQ21_15325</name>
</gene>
<name>A0A1E3SSG6_9MYCO</name>